<comment type="caution">
    <text evidence="2">The sequence shown here is derived from an EMBL/GenBank/DDBJ whole genome shotgun (WGS) entry which is preliminary data.</text>
</comment>
<keyword evidence="1" id="KW-0732">Signal</keyword>
<reference evidence="2 3" key="1">
    <citation type="submission" date="2019-07" db="EMBL/GenBank/DDBJ databases">
        <title>Draft genome for Aliikangiella sp. M105.</title>
        <authorList>
            <person name="Wang G."/>
        </authorList>
    </citation>
    <scope>NUCLEOTIDE SEQUENCE [LARGE SCALE GENOMIC DNA]</scope>
    <source>
        <strain evidence="2 3">M105</strain>
    </source>
</reference>
<dbReference type="EMBL" id="VIKS01000013">
    <property type="protein sequence ID" value="TQV85072.1"/>
    <property type="molecule type" value="Genomic_DNA"/>
</dbReference>
<protein>
    <submittedName>
        <fullName evidence="2">Uncharacterized protein</fullName>
    </submittedName>
</protein>
<organism evidence="2 3">
    <name type="scientific">Aliikangiella coralliicola</name>
    <dbReference type="NCBI Taxonomy" id="2592383"/>
    <lineage>
        <taxon>Bacteria</taxon>
        <taxon>Pseudomonadati</taxon>
        <taxon>Pseudomonadota</taxon>
        <taxon>Gammaproteobacteria</taxon>
        <taxon>Oceanospirillales</taxon>
        <taxon>Pleioneaceae</taxon>
        <taxon>Aliikangiella</taxon>
    </lineage>
</organism>
<dbReference type="Proteomes" id="UP000315439">
    <property type="component" value="Unassembled WGS sequence"/>
</dbReference>
<evidence type="ECO:0000313" key="2">
    <source>
        <dbReference type="EMBL" id="TQV85072.1"/>
    </source>
</evidence>
<gene>
    <name evidence="2" type="ORF">FLL46_22040</name>
</gene>
<name>A0A545U6H6_9GAMM</name>
<proteinExistence type="predicted"/>
<sequence length="1044" mass="113068">MMKNIFNRFDIRCLNQSLLLILLLLSFNALAVPQYSYVPAYLKGTETINGIEYSDFGISVVNLGNAAATVTPYFTNRSGQTTTGEPFSIGINSSVRLENAPDGFSAVRLKSNQPIRAINNIIADNSEMTASHVGFEKGANKLFVPLIMCGHYDINTWLAIQNASSLPNRIKVKYYDGTSQVAEEEFTLLRHSMRILDQAQGSGSVSCGNGLDEDFVGSAVITASQKATTVVNQVSPTTILSSEAFVGGASELSLPLININNYGVGTGIAVQNTSAQESFNVLLDVTCQDPAASFQKSAELGPSSSHNFIFLNSDQETCVGSATLTTDSNSPDAKIVALVNQLKDEQGSAYNGIDVEKATAGVAFPIIMDRHYGYSTAFQLQNVGSQSALVTCSFSNCSGNQNCVVAKNIQPDDSVTFYQKGAFEAGYVGAALCVSDNLNRSILGVANQLADNAVGDQLLTHNGLSYQPNIDQQCVSPGTSETIIFDDVIAGEQVILEISEGDLHQPTCFYANLSEPIGIDTAISEAVLIGPTQSLFNEPVCVTLPFDQERYEALINEDYVGESISIFIKDLADFGQGQHHSNGYRRLKTTLDVSNNTATACTLQLGVFQVIVSEKLRSSLAQIDKIENLDMQEICKPFKEYVQAPDNDWPENMGMKVLFNEASVFEFTRGTVKKQAGSDSVWGIWDQQFASFAFAGNGFNFSPSSLGGGVSSGVAWSSTTAVLDAWIGFFGSLAYGDNWDLDKFERLINPFTILLDAGVSIEPFISYTDDPEQGGHAHIPPDGTFGASFGIGASLGLDIPLDILDDVASTVPSISLSNWIPNNVVTQAFFNELDDGTAWLKSKEIGGVDYNYVSFRHSLDSSEPFEKSARRMAKTIVKSSGGLNPIADLISKKAVYVGAWRDTQCKDGAYRVGNQDIPPNLISSCQCELGHCDYYLQHYSKRPADTDDLCKSKFNLLPGRTRQPTWRESFCQVDKRGNLTAIITQGIGGDIIGDPATPEKCSEAQKGNTYGIICCLNEKKGKFKSETTKNATVEDIMKTMESYQ</sequence>
<dbReference type="AlphaFoldDB" id="A0A545U6H6"/>
<feature type="signal peptide" evidence="1">
    <location>
        <begin position="1"/>
        <end position="31"/>
    </location>
</feature>
<feature type="chain" id="PRO_5021975046" evidence="1">
    <location>
        <begin position="32"/>
        <end position="1044"/>
    </location>
</feature>
<evidence type="ECO:0000256" key="1">
    <source>
        <dbReference type="SAM" id="SignalP"/>
    </source>
</evidence>
<dbReference type="RefSeq" id="WP_142933778.1">
    <property type="nucleotide sequence ID" value="NZ_ML660169.1"/>
</dbReference>
<dbReference type="OrthoDB" id="141058at2"/>
<keyword evidence="3" id="KW-1185">Reference proteome</keyword>
<accession>A0A545U6H6</accession>
<evidence type="ECO:0000313" key="3">
    <source>
        <dbReference type="Proteomes" id="UP000315439"/>
    </source>
</evidence>